<reference evidence="2" key="1">
    <citation type="submission" date="2021-01" db="EMBL/GenBank/DDBJ databases">
        <authorList>
            <person name="Corre E."/>
            <person name="Pelletier E."/>
            <person name="Niang G."/>
            <person name="Scheremetjew M."/>
            <person name="Finn R."/>
            <person name="Kale V."/>
            <person name="Holt S."/>
            <person name="Cochrane G."/>
            <person name="Meng A."/>
            <person name="Brown T."/>
            <person name="Cohen L."/>
        </authorList>
    </citation>
    <scope>NUCLEOTIDE SEQUENCE</scope>
    <source>
        <strain evidence="2">10249 10 AB</strain>
    </source>
</reference>
<protein>
    <submittedName>
        <fullName evidence="2">Uncharacterized protein</fullName>
    </submittedName>
</protein>
<sequence>MMKPLIFAFFFVFANVRAGLLDMWKLDNPIVDFSSESNTFRLSYDLNKDVTKESVHVKVFTAACQDPQDGTEGIEVTDGITVQNTDVSDGKGIFEFKLDIKTLSNNSDVIDTSNPQRPSIKLCARYMLWTGGTYEVSFIESILALNFDLTDAGFVFSNLVSKNFDSSGTEVS</sequence>
<organism evidence="2">
    <name type="scientific">Pseudo-nitzschia australis</name>
    <dbReference type="NCBI Taxonomy" id="44445"/>
    <lineage>
        <taxon>Eukaryota</taxon>
        <taxon>Sar</taxon>
        <taxon>Stramenopiles</taxon>
        <taxon>Ochrophyta</taxon>
        <taxon>Bacillariophyta</taxon>
        <taxon>Bacillariophyceae</taxon>
        <taxon>Bacillariophycidae</taxon>
        <taxon>Bacillariales</taxon>
        <taxon>Bacillariaceae</taxon>
        <taxon>Pseudo-nitzschia</taxon>
    </lineage>
</organism>
<evidence type="ECO:0000256" key="1">
    <source>
        <dbReference type="SAM" id="SignalP"/>
    </source>
</evidence>
<accession>A0A7S4EEV6</accession>
<feature type="signal peptide" evidence="1">
    <location>
        <begin position="1"/>
        <end position="18"/>
    </location>
</feature>
<evidence type="ECO:0000313" key="2">
    <source>
        <dbReference type="EMBL" id="CAE0708727.1"/>
    </source>
</evidence>
<dbReference type="EMBL" id="HBIX01001948">
    <property type="protein sequence ID" value="CAE0708727.1"/>
    <property type="molecule type" value="Transcribed_RNA"/>
</dbReference>
<gene>
    <name evidence="2" type="ORF">PAUS00366_LOCUS1447</name>
</gene>
<proteinExistence type="predicted"/>
<feature type="chain" id="PRO_5031472032" evidence="1">
    <location>
        <begin position="19"/>
        <end position="172"/>
    </location>
</feature>
<name>A0A7S4EEV6_9STRA</name>
<keyword evidence="1" id="KW-0732">Signal</keyword>
<dbReference type="AlphaFoldDB" id="A0A7S4EEV6"/>